<dbReference type="Gene3D" id="3.40.50.12160">
    <property type="entry name" value="Methylthiotransferase, N-terminal domain"/>
    <property type="match status" value="1"/>
</dbReference>
<name>A0A523XW00_UNCT6</name>
<dbReference type="SFLD" id="SFLDS00029">
    <property type="entry name" value="Radical_SAM"/>
    <property type="match status" value="1"/>
</dbReference>
<reference evidence="10 11" key="1">
    <citation type="submission" date="2019-03" db="EMBL/GenBank/DDBJ databases">
        <title>Metabolic potential of uncultured bacteria and archaea associated with petroleum seepage in deep-sea sediments.</title>
        <authorList>
            <person name="Dong X."/>
            <person name="Hubert C."/>
        </authorList>
    </citation>
    <scope>NUCLEOTIDE SEQUENCE [LARGE SCALE GENOMIC DNA]</scope>
    <source>
        <strain evidence="10">E29_bin36</strain>
    </source>
</reference>
<keyword evidence="2" id="KW-0004">4Fe-4S</keyword>
<proteinExistence type="predicted"/>
<dbReference type="InterPro" id="IPR005839">
    <property type="entry name" value="Methylthiotransferase"/>
</dbReference>
<dbReference type="InterPro" id="IPR020612">
    <property type="entry name" value="Methylthiotransferase_CS"/>
</dbReference>
<protein>
    <submittedName>
        <fullName evidence="10">tRNA (N(6)-L-threonylcarbamoyladenosine(37)-C(2))-methylthiotransferase MtaB</fullName>
    </submittedName>
</protein>
<evidence type="ECO:0000313" key="10">
    <source>
        <dbReference type="EMBL" id="TET83456.1"/>
    </source>
</evidence>
<evidence type="ECO:0000259" key="8">
    <source>
        <dbReference type="PROSITE" id="PS51449"/>
    </source>
</evidence>
<feature type="domain" description="Radical SAM core" evidence="9">
    <location>
        <begin position="128"/>
        <end position="356"/>
    </location>
</feature>
<dbReference type="InterPro" id="IPR023404">
    <property type="entry name" value="rSAM_horseshoe"/>
</dbReference>
<evidence type="ECO:0000256" key="3">
    <source>
        <dbReference type="ARBA" id="ARBA00022679"/>
    </source>
</evidence>
<dbReference type="SUPFAM" id="SSF102114">
    <property type="entry name" value="Radical SAM enzymes"/>
    <property type="match status" value="1"/>
</dbReference>
<keyword evidence="4" id="KW-0949">S-adenosyl-L-methionine</keyword>
<evidence type="ECO:0000256" key="1">
    <source>
        <dbReference type="ARBA" id="ARBA00001966"/>
    </source>
</evidence>
<dbReference type="PROSITE" id="PS01278">
    <property type="entry name" value="MTTASE_RADICAL"/>
    <property type="match status" value="1"/>
</dbReference>
<dbReference type="AlphaFoldDB" id="A0A523XW00"/>
<dbReference type="GO" id="GO:0046872">
    <property type="term" value="F:metal ion binding"/>
    <property type="evidence" value="ECO:0007669"/>
    <property type="project" value="UniProtKB-KW"/>
</dbReference>
<evidence type="ECO:0000259" key="9">
    <source>
        <dbReference type="PROSITE" id="PS51918"/>
    </source>
</evidence>
<evidence type="ECO:0000256" key="6">
    <source>
        <dbReference type="ARBA" id="ARBA00023004"/>
    </source>
</evidence>
<comment type="cofactor">
    <cofactor evidence="1">
        <name>[4Fe-4S] cluster</name>
        <dbReference type="ChEBI" id="CHEBI:49883"/>
    </cofactor>
</comment>
<dbReference type="PANTHER" id="PTHR11918:SF45">
    <property type="entry name" value="THREONYLCARBAMOYLADENOSINE TRNA METHYLTHIOTRANSFERASE"/>
    <property type="match status" value="1"/>
</dbReference>
<dbReference type="PROSITE" id="PS51449">
    <property type="entry name" value="MTTASE_N"/>
    <property type="match status" value="1"/>
</dbReference>
<dbReference type="InterPro" id="IPR038135">
    <property type="entry name" value="Methylthiotransferase_N_sf"/>
</dbReference>
<dbReference type="Pfam" id="PF00919">
    <property type="entry name" value="UPF0004"/>
    <property type="match status" value="1"/>
</dbReference>
<dbReference type="SFLD" id="SFLDG01082">
    <property type="entry name" value="B12-binding_domain_containing"/>
    <property type="match status" value="1"/>
</dbReference>
<accession>A0A523XW00</accession>
<dbReference type="GO" id="GO:0051539">
    <property type="term" value="F:4 iron, 4 sulfur cluster binding"/>
    <property type="evidence" value="ECO:0007669"/>
    <property type="project" value="UniProtKB-KW"/>
</dbReference>
<keyword evidence="3 10" id="KW-0808">Transferase</keyword>
<comment type="caution">
    <text evidence="10">The sequence shown here is derived from an EMBL/GenBank/DDBJ whole genome shotgun (WGS) entry which is preliminary data.</text>
</comment>
<feature type="domain" description="MTTase N-terminal" evidence="8">
    <location>
        <begin position="8"/>
        <end position="122"/>
    </location>
</feature>
<dbReference type="EMBL" id="SOIP01000022">
    <property type="protein sequence ID" value="TET83456.1"/>
    <property type="molecule type" value="Genomic_DNA"/>
</dbReference>
<keyword evidence="5" id="KW-0479">Metal-binding</keyword>
<sequence>MGEKGKVKTVSFQTLGCKLNQYDTQVLIEAFSRSPLYEVVEPGADADIRVINTCTVTSKTDRQSRNLIRRAAKMSPKPMVVVTGCFAQVNPDAIMAIPGVDRLVPNSDRSVEFKRLFGVETSECIHSFCNHTRAFVKIQEGCDNYCSYCIVSFARGKNNARPAQSVVREVRVLADGGYKEVVVTGTDVGRYQDDSGNDLLALLKQLQKIESLKRIRLSSIHPDEVSERLVEFYAGSSKMCPHVHLSIQSADDGILRAMNRNYTRRDCEIAVERLVRSRPVVAIGADLIAGFPGESSQAFSNTLGFVRDLPLAYLHVFPFSARSGTEAASMSDQVRPEVRKERAATLRQLGKEKWVEYRRGFLGKELDCLVESRRKEGKLIGLSGNYIHIQFYGDDELKNTFVPVELTEVDESCSYGELCQG</sequence>
<dbReference type="SFLD" id="SFLDG01061">
    <property type="entry name" value="methylthiotransferase"/>
    <property type="match status" value="1"/>
</dbReference>
<dbReference type="GO" id="GO:0035598">
    <property type="term" value="F:tRNA (N(6)-L-threonylcarbamoyladenosine(37)-C(2))-methylthiotransferase activity"/>
    <property type="evidence" value="ECO:0007669"/>
    <property type="project" value="TreeGrafter"/>
</dbReference>
<dbReference type="InterPro" id="IPR013848">
    <property type="entry name" value="Methylthiotransferase_N"/>
</dbReference>
<evidence type="ECO:0000256" key="2">
    <source>
        <dbReference type="ARBA" id="ARBA00022485"/>
    </source>
</evidence>
<keyword evidence="7" id="KW-0411">Iron-sulfur</keyword>
<evidence type="ECO:0000256" key="7">
    <source>
        <dbReference type="ARBA" id="ARBA00023014"/>
    </source>
</evidence>
<dbReference type="Pfam" id="PF04055">
    <property type="entry name" value="Radical_SAM"/>
    <property type="match status" value="1"/>
</dbReference>
<dbReference type="PROSITE" id="PS51918">
    <property type="entry name" value="RADICAL_SAM"/>
    <property type="match status" value="1"/>
</dbReference>
<gene>
    <name evidence="10" type="primary">mtaB</name>
    <name evidence="10" type="ORF">E3J38_00420</name>
</gene>
<dbReference type="InterPro" id="IPR006467">
    <property type="entry name" value="MiaB-like_bact"/>
</dbReference>
<dbReference type="PANTHER" id="PTHR11918">
    <property type="entry name" value="RADICAL SAM PROTEINS"/>
    <property type="match status" value="1"/>
</dbReference>
<dbReference type="Gene3D" id="3.80.30.20">
    <property type="entry name" value="tm_1862 like domain"/>
    <property type="match status" value="1"/>
</dbReference>
<dbReference type="Proteomes" id="UP000315534">
    <property type="component" value="Unassembled WGS sequence"/>
</dbReference>
<dbReference type="NCBIfam" id="TIGR01579">
    <property type="entry name" value="MiaB-like-C"/>
    <property type="match status" value="1"/>
</dbReference>
<evidence type="ECO:0000313" key="11">
    <source>
        <dbReference type="Proteomes" id="UP000315534"/>
    </source>
</evidence>
<dbReference type="InterPro" id="IPR006638">
    <property type="entry name" value="Elp3/MiaA/NifB-like_rSAM"/>
</dbReference>
<dbReference type="NCBIfam" id="TIGR00089">
    <property type="entry name" value="MiaB/RimO family radical SAM methylthiotransferase"/>
    <property type="match status" value="1"/>
</dbReference>
<dbReference type="SMART" id="SM00729">
    <property type="entry name" value="Elp3"/>
    <property type="match status" value="1"/>
</dbReference>
<evidence type="ECO:0000256" key="5">
    <source>
        <dbReference type="ARBA" id="ARBA00022723"/>
    </source>
</evidence>
<keyword evidence="6" id="KW-0408">Iron</keyword>
<evidence type="ECO:0000256" key="4">
    <source>
        <dbReference type="ARBA" id="ARBA00022691"/>
    </source>
</evidence>
<dbReference type="InterPro" id="IPR058240">
    <property type="entry name" value="rSAM_sf"/>
</dbReference>
<organism evidence="10 11">
    <name type="scientific">candidate division TA06 bacterium</name>
    <dbReference type="NCBI Taxonomy" id="2250710"/>
    <lineage>
        <taxon>Bacteria</taxon>
        <taxon>Bacteria division TA06</taxon>
    </lineage>
</organism>
<dbReference type="InterPro" id="IPR007197">
    <property type="entry name" value="rSAM"/>
</dbReference>